<feature type="non-terminal residue" evidence="1">
    <location>
        <position position="1"/>
    </location>
</feature>
<proteinExistence type="predicted"/>
<name>A0A0F9APC6_9ZZZZ</name>
<dbReference type="EMBL" id="LAZR01044913">
    <property type="protein sequence ID" value="KKL03477.1"/>
    <property type="molecule type" value="Genomic_DNA"/>
</dbReference>
<evidence type="ECO:0000313" key="1">
    <source>
        <dbReference type="EMBL" id="KKL03477.1"/>
    </source>
</evidence>
<gene>
    <name evidence="1" type="ORF">LCGC14_2625770</name>
</gene>
<reference evidence="1" key="1">
    <citation type="journal article" date="2015" name="Nature">
        <title>Complex archaea that bridge the gap between prokaryotes and eukaryotes.</title>
        <authorList>
            <person name="Spang A."/>
            <person name="Saw J.H."/>
            <person name="Jorgensen S.L."/>
            <person name="Zaremba-Niedzwiedzka K."/>
            <person name="Martijn J."/>
            <person name="Lind A.E."/>
            <person name="van Eijk R."/>
            <person name="Schleper C."/>
            <person name="Guy L."/>
            <person name="Ettema T.J."/>
        </authorList>
    </citation>
    <scope>NUCLEOTIDE SEQUENCE</scope>
</reference>
<dbReference type="AlphaFoldDB" id="A0A0F9APC6"/>
<comment type="caution">
    <text evidence="1">The sequence shown here is derived from an EMBL/GenBank/DDBJ whole genome shotgun (WGS) entry which is preliminary data.</text>
</comment>
<sequence length="106" mass="11864">GMSNLVDYMTDSGFFEAPASSRFHGNYEGGLAKHSFDREIYQVAYVLLTLERLKTKDFIEGGYEVKVDELKTIIATGEQLGLPKPTTEETKEIVALLQDSLKKETT</sequence>
<organism evidence="1">
    <name type="scientific">marine sediment metagenome</name>
    <dbReference type="NCBI Taxonomy" id="412755"/>
    <lineage>
        <taxon>unclassified sequences</taxon>
        <taxon>metagenomes</taxon>
        <taxon>ecological metagenomes</taxon>
    </lineage>
</organism>
<protein>
    <submittedName>
        <fullName evidence="1">Uncharacterized protein</fullName>
    </submittedName>
</protein>
<accession>A0A0F9APC6</accession>